<accession>A0A7R9JKW3</accession>
<gene>
    <name evidence="1" type="ORF">TCMB3V08_LOCUS13741</name>
</gene>
<proteinExistence type="predicted"/>
<protein>
    <submittedName>
        <fullName evidence="1">(California timema) hypothetical protein</fullName>
    </submittedName>
</protein>
<organism evidence="1">
    <name type="scientific">Timema californicum</name>
    <name type="common">California timema</name>
    <name type="synonym">Walking stick</name>
    <dbReference type="NCBI Taxonomy" id="61474"/>
    <lineage>
        <taxon>Eukaryota</taxon>
        <taxon>Metazoa</taxon>
        <taxon>Ecdysozoa</taxon>
        <taxon>Arthropoda</taxon>
        <taxon>Hexapoda</taxon>
        <taxon>Insecta</taxon>
        <taxon>Pterygota</taxon>
        <taxon>Neoptera</taxon>
        <taxon>Polyneoptera</taxon>
        <taxon>Phasmatodea</taxon>
        <taxon>Timematodea</taxon>
        <taxon>Timematoidea</taxon>
        <taxon>Timematidae</taxon>
        <taxon>Timema</taxon>
    </lineage>
</organism>
<dbReference type="AlphaFoldDB" id="A0A7R9JKW3"/>
<sequence length="64" mass="7488">MLLFWSDNSVHPGWSHLEPNLGRPLKDTVSRVQERQTPLQTRAQGCCLHTAFGARIRRTEFQRR</sequence>
<evidence type="ECO:0000313" key="1">
    <source>
        <dbReference type="EMBL" id="CAD7581208.1"/>
    </source>
</evidence>
<name>A0A7R9JKW3_TIMCA</name>
<reference evidence="1" key="1">
    <citation type="submission" date="2020-11" db="EMBL/GenBank/DDBJ databases">
        <authorList>
            <person name="Tran Van P."/>
        </authorList>
    </citation>
    <scope>NUCLEOTIDE SEQUENCE</scope>
</reference>
<dbReference type="EMBL" id="OE211999">
    <property type="protein sequence ID" value="CAD7581208.1"/>
    <property type="molecule type" value="Genomic_DNA"/>
</dbReference>